<feature type="compositionally biased region" description="Basic and acidic residues" evidence="6">
    <location>
        <begin position="742"/>
        <end position="761"/>
    </location>
</feature>
<evidence type="ECO:0000256" key="1">
    <source>
        <dbReference type="ARBA" id="ARBA00004316"/>
    </source>
</evidence>
<dbReference type="GO" id="GO:0035082">
    <property type="term" value="P:axoneme assembly"/>
    <property type="evidence" value="ECO:0007669"/>
    <property type="project" value="TreeGrafter"/>
</dbReference>
<feature type="compositionally biased region" description="Acidic residues" evidence="6">
    <location>
        <begin position="1382"/>
        <end position="1393"/>
    </location>
</feature>
<feature type="compositionally biased region" description="Polar residues" evidence="6">
    <location>
        <begin position="787"/>
        <end position="796"/>
    </location>
</feature>
<proteinExistence type="predicted"/>
<feature type="domain" description="Doublecortin" evidence="7">
    <location>
        <begin position="114"/>
        <end position="201"/>
    </location>
</feature>
<feature type="region of interest" description="Disordered" evidence="6">
    <location>
        <begin position="1"/>
        <end position="24"/>
    </location>
</feature>
<reference evidence="8" key="2">
    <citation type="submission" date="2025-09" db="UniProtKB">
        <authorList>
            <consortium name="Ensembl"/>
        </authorList>
    </citation>
    <scope>IDENTIFICATION</scope>
</reference>
<dbReference type="GO" id="GO:0042461">
    <property type="term" value="P:photoreceptor cell development"/>
    <property type="evidence" value="ECO:0007669"/>
    <property type="project" value="TreeGrafter"/>
</dbReference>
<dbReference type="Ensembl" id="ENSOABT00000035498.2">
    <property type="protein sequence ID" value="ENSOABP00000034538.1"/>
    <property type="gene ID" value="ENSOABG00000015906.2"/>
</dbReference>
<evidence type="ECO:0000256" key="6">
    <source>
        <dbReference type="SAM" id="MobiDB-lite"/>
    </source>
</evidence>
<feature type="compositionally biased region" description="Polar residues" evidence="6">
    <location>
        <begin position="725"/>
        <end position="740"/>
    </location>
</feature>
<dbReference type="GO" id="GO:0035556">
    <property type="term" value="P:intracellular signal transduction"/>
    <property type="evidence" value="ECO:0007669"/>
    <property type="project" value="InterPro"/>
</dbReference>
<feature type="compositionally biased region" description="Low complexity" evidence="6">
    <location>
        <begin position="389"/>
        <end position="405"/>
    </location>
</feature>
<dbReference type="Proteomes" id="UP000472276">
    <property type="component" value="Unassembled WGS sequence"/>
</dbReference>
<feature type="region of interest" description="Disordered" evidence="6">
    <location>
        <begin position="1369"/>
        <end position="1418"/>
    </location>
</feature>
<feature type="compositionally biased region" description="Polar residues" evidence="6">
    <location>
        <begin position="763"/>
        <end position="779"/>
    </location>
</feature>
<feature type="compositionally biased region" description="Polar residues" evidence="6">
    <location>
        <begin position="581"/>
        <end position="606"/>
    </location>
</feature>
<keyword evidence="3" id="KW-0963">Cytoplasm</keyword>
<dbReference type="OMA" id="GHCQDYE"/>
<evidence type="ECO:0000259" key="7">
    <source>
        <dbReference type="PROSITE" id="PS50309"/>
    </source>
</evidence>
<dbReference type="GO" id="GO:0005930">
    <property type="term" value="C:axoneme"/>
    <property type="evidence" value="ECO:0007669"/>
    <property type="project" value="TreeGrafter"/>
</dbReference>
<sequence length="1418" mass="156297">MSSRRRHFHSFDAVGGEGTHRSSIPFKRHSTRLPRIPQHGMVAHHEPTAECYLCSECRHAHALEAVETQLSPFYHTHPSCHHHHPHHYVLSGPSRPEETPLDHERHIHHHRYSKKLVLVKNSDPSFRKTIILHRRGLRSLGLFLEEVSELMQYHIRKLYTVGGHKIDSVQSLLQCPGVLVCVGREPSHPSIVENFRKTSDDKLPKLSVRSRSGGLPAKKSVIHPNLESGNKVIRQSVSSDKSGPDGTDSPDNVNSCPPTGDGVREDDIEKRVRVNKDGSLSMEMKVRFRLQNDETLHWSTEVKKTTGRTCEYHQGNNNPYFPTYLESENISAVQSDEHFMSQHYQRHQEESHCPHCCGHCQDYEIWKNASAEESIQKPPGNETELRTQSTMSGKSNTSGKSTKSSASEDPHTGNAEERSERTLSEMSVRSVKSNESAISRKLNDETEETREATSAMSATSTSSARSKGSKRPDPPDATECVGSSDDINTEEQSGERPQSILSVKSAKSVKSSISAKSCRSKHGEQGEEKGPSSLSVKSVQSNVSAKSKGSNTSAKSNMSAPTDIEAEEKAAVNDQYEERPPSNTSTTSAKSLKSNASAVTPESCSDASEETNIECETEGESVSSLSVTSDISATSFKSKEEGTEMLQEANDEEETEQRPPSCLSAKSLQSHVSEISAERVPSALSAKSAKSRASNTSNKPKTYEVCACQANERNGEEETQERAQSEVSNRSGKSTNSAKSPKSKDHEEENISVHTENEERAPSNLSVRSGKSGNQSKRNVPNRINGDLNTKESGGSVTDKKTDKSSKYLHKSTEAHDFDLVPSSLPNASPTEVVNEWLKTLPAEGELDDVEEFNENHDGPKTVPATEEINRVDTVNNPTENSKGPVEGEAKKCVPNNDCETSKETTKEDNASTDADNASKVFNSSIQVMKVLLNPKLDRCNSLPEISPAYGRKLSSSARGFLDCLVKLQLIDRDPKNANEKNERYQELMGILQSLWLCDPPENEHALRKDDHHFADDDFNHTSSSGVDVNSGSTGSGNSSDGIKRGNDVNGDVSQTHATVDVFMKVQQVCEVETDADVQSTSVRKAEGMCEDKQKEVYPASTDSPREQSETPHSSNKSSRNFSEGQKLPEAETDSSENSNSESPLLIEREELAKMISQDDPAWVLTLLNKIEKQFMTHYIKAMNEFKARWNLGDNEQLDSMINELRAEVHKRIQVSIDRELWKIQTQKGQPRPPRETKSSVSTTQAEERRRKLKVNLKPSTDSHAEKSDDSATGTSYSDQRSENDDECCQCETCIKKKKTCRAPLQGDSMTTVPAATAIKCVSHPGNIHETQAAETLVEKVIVKALREVGEVHPGTEDISTFLMKADGSDATADEPLNGPTEEAESEDTEDSSEEKSKEDVAEGTMVQDEDTHVAGAT</sequence>
<feature type="region of interest" description="Disordered" evidence="6">
    <location>
        <begin position="1076"/>
        <end position="1143"/>
    </location>
</feature>
<evidence type="ECO:0000256" key="5">
    <source>
        <dbReference type="ARBA" id="ARBA00023273"/>
    </source>
</evidence>
<keyword evidence="5" id="KW-0966">Cell projection</keyword>
<feature type="compositionally biased region" description="Basic and acidic residues" evidence="6">
    <location>
        <begin position="521"/>
        <end position="530"/>
    </location>
</feature>
<feature type="compositionally biased region" description="Basic and acidic residues" evidence="6">
    <location>
        <begin position="1084"/>
        <end position="1096"/>
    </location>
</feature>
<evidence type="ECO:0000256" key="2">
    <source>
        <dbReference type="ARBA" id="ARBA00004496"/>
    </source>
</evidence>
<dbReference type="InterPro" id="IPR036572">
    <property type="entry name" value="Doublecortin_dom_sf"/>
</dbReference>
<dbReference type="SUPFAM" id="SSF89837">
    <property type="entry name" value="Doublecortin (DC)"/>
    <property type="match status" value="1"/>
</dbReference>
<dbReference type="Gene3D" id="3.10.20.230">
    <property type="entry name" value="Doublecortin domain"/>
    <property type="match status" value="1"/>
</dbReference>
<feature type="compositionally biased region" description="Basic and acidic residues" evidence="6">
    <location>
        <begin position="713"/>
        <end position="724"/>
    </location>
</feature>
<protein>
    <recommendedName>
        <fullName evidence="7">Doublecortin domain-containing protein</fullName>
    </recommendedName>
</protein>
<feature type="compositionally biased region" description="Basic and acidic residues" evidence="6">
    <location>
        <begin position="262"/>
        <end position="276"/>
    </location>
</feature>
<feature type="region of interest" description="Disordered" evidence="6">
    <location>
        <begin position="373"/>
        <end position="829"/>
    </location>
</feature>
<feature type="compositionally biased region" description="Acidic residues" evidence="6">
    <location>
        <begin position="607"/>
        <end position="619"/>
    </location>
</feature>
<evidence type="ECO:0000313" key="8">
    <source>
        <dbReference type="Ensembl" id="ENSOABP00000034538.1"/>
    </source>
</evidence>
<feature type="compositionally biased region" description="Polar residues" evidence="6">
    <location>
        <begin position="873"/>
        <end position="882"/>
    </location>
</feature>
<feature type="compositionally biased region" description="Low complexity" evidence="6">
    <location>
        <begin position="682"/>
        <end position="699"/>
    </location>
</feature>
<dbReference type="Pfam" id="PF03607">
    <property type="entry name" value="DCX"/>
    <property type="match status" value="1"/>
</dbReference>
<keyword evidence="4" id="KW-0677">Repeat</keyword>
<feature type="region of interest" description="Disordered" evidence="6">
    <location>
        <begin position="1224"/>
        <end position="1284"/>
    </location>
</feature>
<reference evidence="8" key="1">
    <citation type="submission" date="2025-08" db="UniProtKB">
        <authorList>
            <consortium name="Ensembl"/>
        </authorList>
    </citation>
    <scope>IDENTIFICATION</scope>
</reference>
<dbReference type="GO" id="GO:0060041">
    <property type="term" value="P:retina development in camera-type eye"/>
    <property type="evidence" value="ECO:0007669"/>
    <property type="project" value="TreeGrafter"/>
</dbReference>
<feature type="compositionally biased region" description="Basic and acidic residues" evidence="6">
    <location>
        <begin position="406"/>
        <end position="423"/>
    </location>
</feature>
<feature type="compositionally biased region" description="Basic and acidic residues" evidence="6">
    <location>
        <begin position="1261"/>
        <end position="1270"/>
    </location>
</feature>
<feature type="compositionally biased region" description="Polar residues" evidence="6">
    <location>
        <begin position="664"/>
        <end position="673"/>
    </location>
</feature>
<evidence type="ECO:0000313" key="9">
    <source>
        <dbReference type="Proteomes" id="UP000472276"/>
    </source>
</evidence>
<feature type="compositionally biased region" description="Low complexity" evidence="6">
    <location>
        <begin position="499"/>
        <end position="517"/>
    </location>
</feature>
<feature type="compositionally biased region" description="Basic and acidic residues" evidence="6">
    <location>
        <begin position="567"/>
        <end position="580"/>
    </location>
</feature>
<dbReference type="SMART" id="SM00537">
    <property type="entry name" value="DCX"/>
    <property type="match status" value="1"/>
</dbReference>
<feature type="compositionally biased region" description="Basic and acidic residues" evidence="6">
    <location>
        <begin position="900"/>
        <end position="910"/>
    </location>
</feature>
<evidence type="ECO:0000256" key="3">
    <source>
        <dbReference type="ARBA" id="ARBA00022490"/>
    </source>
</evidence>
<feature type="compositionally biased region" description="Low complexity" evidence="6">
    <location>
        <begin position="1022"/>
        <end position="1041"/>
    </location>
</feature>
<keyword evidence="9" id="KW-1185">Reference proteome</keyword>
<feature type="compositionally biased region" description="Polar residues" evidence="6">
    <location>
        <begin position="424"/>
        <end position="437"/>
    </location>
</feature>
<feature type="compositionally biased region" description="Polar residues" evidence="6">
    <location>
        <begin position="532"/>
        <end position="560"/>
    </location>
</feature>
<organism evidence="8 9">
    <name type="scientific">Oreochromis aureus</name>
    <name type="common">Israeli tilapia</name>
    <name type="synonym">Chromis aureus</name>
    <dbReference type="NCBI Taxonomy" id="47969"/>
    <lineage>
        <taxon>Eukaryota</taxon>
        <taxon>Metazoa</taxon>
        <taxon>Chordata</taxon>
        <taxon>Craniata</taxon>
        <taxon>Vertebrata</taxon>
        <taxon>Euteleostomi</taxon>
        <taxon>Actinopterygii</taxon>
        <taxon>Neopterygii</taxon>
        <taxon>Teleostei</taxon>
        <taxon>Neoteleostei</taxon>
        <taxon>Acanthomorphata</taxon>
        <taxon>Ovalentaria</taxon>
        <taxon>Cichlomorphae</taxon>
        <taxon>Cichliformes</taxon>
        <taxon>Cichlidae</taxon>
        <taxon>African cichlids</taxon>
        <taxon>Pseudocrenilabrinae</taxon>
        <taxon>Oreochromini</taxon>
        <taxon>Oreochromis</taxon>
    </lineage>
</organism>
<feature type="compositionally biased region" description="Polar residues" evidence="6">
    <location>
        <begin position="1111"/>
        <end position="1124"/>
    </location>
</feature>
<feature type="region of interest" description="Disordered" evidence="6">
    <location>
        <begin position="852"/>
        <end position="916"/>
    </location>
</feature>
<dbReference type="PANTHER" id="PTHR23005">
    <property type="entry name" value="RETINITIS PIGMENTOSA 1 PROTEIN"/>
    <property type="match status" value="1"/>
</dbReference>
<feature type="compositionally biased region" description="Basic and acidic residues" evidence="6">
    <location>
        <begin position="798"/>
        <end position="819"/>
    </location>
</feature>
<accession>A0A668U6L6</accession>
<dbReference type="InterPro" id="IPR003533">
    <property type="entry name" value="Doublecortin_dom"/>
</dbReference>
<evidence type="ECO:0000256" key="4">
    <source>
        <dbReference type="ARBA" id="ARBA00022737"/>
    </source>
</evidence>
<name>A0A668U6L6_OREAU</name>
<comment type="subcellular location">
    <subcellularLocation>
        <location evidence="1">Cell projection</location>
    </subcellularLocation>
    <subcellularLocation>
        <location evidence="2">Cytoplasm</location>
    </subcellularLocation>
</comment>
<feature type="compositionally biased region" description="Low complexity" evidence="6">
    <location>
        <begin position="620"/>
        <end position="635"/>
    </location>
</feature>
<dbReference type="PROSITE" id="PS50309">
    <property type="entry name" value="DC"/>
    <property type="match status" value="1"/>
</dbReference>
<dbReference type="PANTHER" id="PTHR23005:SF3">
    <property type="entry name" value="RETINITIS PIGMENTOSA 1-LIKE 1 PROTEIN"/>
    <property type="match status" value="1"/>
</dbReference>
<feature type="compositionally biased region" description="Low complexity" evidence="6">
    <location>
        <begin position="452"/>
        <end position="466"/>
    </location>
</feature>
<feature type="region of interest" description="Disordered" evidence="6">
    <location>
        <begin position="1018"/>
        <end position="1052"/>
    </location>
</feature>
<feature type="region of interest" description="Disordered" evidence="6">
    <location>
        <begin position="203"/>
        <end position="276"/>
    </location>
</feature>